<dbReference type="EMBL" id="CP158373">
    <property type="protein sequence ID" value="XBY65159.1"/>
    <property type="molecule type" value="Genomic_DNA"/>
</dbReference>
<proteinExistence type="predicted"/>
<sequence>MDFPKSQAGVLLLNGEFTDGNPLLGIPASRDPASWANQVTNELLNVIRDAGMTPNEANSNQLQLAIRVLTSWANISGKPTDFPVAWSSVSGKPSTINGYGLTTELNTLLGTKLNRAIPLITNLNTADVGPFAAAGATAAGSPSTTAGTVWGFTFVDATVTTVRAQIAIHVNTRKLYVRTYNATTWLDWTELLDLAGSRPYESGALAITAAGRLTLTHGLGARPTLMQAVARCRVATNGFTVGQEVVVSQPVDSNQANTTRGCQLTADATNIIVQFAYNTALSLLVPDGGFIDAQSANAFDLIVRAWK</sequence>
<dbReference type="AlphaFoldDB" id="A0AAU7Y4F0"/>
<reference evidence="1" key="1">
    <citation type="submission" date="2023-08" db="EMBL/GenBank/DDBJ databases">
        <title>Increased levels of nutrients transform a symbiont into a lethal pathobiont.</title>
        <authorList>
            <person name="Lachnit T."/>
            <person name="Ulrich L."/>
            <person name="Willmer F.M."/>
            <person name="Hasenbein T."/>
            <person name="Steiner L.X."/>
            <person name="Wolters M."/>
            <person name="Herbst E.M."/>
            <person name="Deines P."/>
        </authorList>
    </citation>
    <scope>NUCLEOTIDE SEQUENCE</scope>
    <source>
        <strain evidence="1">T3</strain>
    </source>
</reference>
<protein>
    <submittedName>
        <fullName evidence="1">Pyocin knob domain-containing protein</fullName>
    </submittedName>
</protein>
<gene>
    <name evidence="1" type="ORF">ABS648_05160</name>
</gene>
<name>A0AAU7Y4F0_9PSED</name>
<dbReference type="RefSeq" id="WP_350447763.1">
    <property type="nucleotide sequence ID" value="NZ_CP158373.1"/>
</dbReference>
<accession>A0AAU7Y4F0</accession>
<dbReference type="CDD" id="cd19958">
    <property type="entry name" value="pyocin_knob"/>
    <property type="match status" value="1"/>
</dbReference>
<organism evidence="1">
    <name type="scientific">Pseudomonas solani</name>
    <dbReference type="NCBI Taxonomy" id="2731552"/>
    <lineage>
        <taxon>Bacteria</taxon>
        <taxon>Pseudomonadati</taxon>
        <taxon>Pseudomonadota</taxon>
        <taxon>Gammaproteobacteria</taxon>
        <taxon>Pseudomonadales</taxon>
        <taxon>Pseudomonadaceae</taxon>
        <taxon>Pseudomonas</taxon>
    </lineage>
</organism>
<evidence type="ECO:0000313" key="1">
    <source>
        <dbReference type="EMBL" id="XBY65159.1"/>
    </source>
</evidence>